<sequence>MCLCDNWRRWRRRLLWGDAAEKVVICPPHAARTLGQLRTGRIGGLASSAFFLLLLRKDRHRCDGLVAPVPAVAGLAGEKFAAKLLRTRVKVGEDLLLLLVGDTIGGVGGQSSRSLRLGGVGKQTTTLHRQLAGRCWFEKVRSNWLPRLKMQQAVRQMHSCLPEQTVV</sequence>
<gene>
    <name evidence="1" type="ORF">BU23DRAFT_28381</name>
</gene>
<dbReference type="AlphaFoldDB" id="A0A6A5VHJ5"/>
<name>A0A6A5VHJ5_9PLEO</name>
<organism evidence="1 2">
    <name type="scientific">Bimuria novae-zelandiae CBS 107.79</name>
    <dbReference type="NCBI Taxonomy" id="1447943"/>
    <lineage>
        <taxon>Eukaryota</taxon>
        <taxon>Fungi</taxon>
        <taxon>Dikarya</taxon>
        <taxon>Ascomycota</taxon>
        <taxon>Pezizomycotina</taxon>
        <taxon>Dothideomycetes</taxon>
        <taxon>Pleosporomycetidae</taxon>
        <taxon>Pleosporales</taxon>
        <taxon>Massarineae</taxon>
        <taxon>Didymosphaeriaceae</taxon>
        <taxon>Bimuria</taxon>
    </lineage>
</organism>
<evidence type="ECO:0000313" key="1">
    <source>
        <dbReference type="EMBL" id="KAF1976505.1"/>
    </source>
</evidence>
<reference evidence="1" key="1">
    <citation type="journal article" date="2020" name="Stud. Mycol.">
        <title>101 Dothideomycetes genomes: a test case for predicting lifestyles and emergence of pathogens.</title>
        <authorList>
            <person name="Haridas S."/>
            <person name="Albert R."/>
            <person name="Binder M."/>
            <person name="Bloem J."/>
            <person name="Labutti K."/>
            <person name="Salamov A."/>
            <person name="Andreopoulos B."/>
            <person name="Baker S."/>
            <person name="Barry K."/>
            <person name="Bills G."/>
            <person name="Bluhm B."/>
            <person name="Cannon C."/>
            <person name="Castanera R."/>
            <person name="Culley D."/>
            <person name="Daum C."/>
            <person name="Ezra D."/>
            <person name="Gonzalez J."/>
            <person name="Henrissat B."/>
            <person name="Kuo A."/>
            <person name="Liang C."/>
            <person name="Lipzen A."/>
            <person name="Lutzoni F."/>
            <person name="Magnuson J."/>
            <person name="Mondo S."/>
            <person name="Nolan M."/>
            <person name="Ohm R."/>
            <person name="Pangilinan J."/>
            <person name="Park H.-J."/>
            <person name="Ramirez L."/>
            <person name="Alfaro M."/>
            <person name="Sun H."/>
            <person name="Tritt A."/>
            <person name="Yoshinaga Y."/>
            <person name="Zwiers L.-H."/>
            <person name="Turgeon B."/>
            <person name="Goodwin S."/>
            <person name="Spatafora J."/>
            <person name="Crous P."/>
            <person name="Grigoriev I."/>
        </authorList>
    </citation>
    <scope>NUCLEOTIDE SEQUENCE</scope>
    <source>
        <strain evidence="1">CBS 107.79</strain>
    </source>
</reference>
<dbReference type="Proteomes" id="UP000800036">
    <property type="component" value="Unassembled WGS sequence"/>
</dbReference>
<evidence type="ECO:0000313" key="2">
    <source>
        <dbReference type="Proteomes" id="UP000800036"/>
    </source>
</evidence>
<protein>
    <submittedName>
        <fullName evidence="1">Uncharacterized protein</fullName>
    </submittedName>
</protein>
<proteinExistence type="predicted"/>
<dbReference type="EMBL" id="ML976666">
    <property type="protein sequence ID" value="KAF1976505.1"/>
    <property type="molecule type" value="Genomic_DNA"/>
</dbReference>
<accession>A0A6A5VHJ5</accession>
<keyword evidence="2" id="KW-1185">Reference proteome</keyword>